<evidence type="ECO:0000313" key="9">
    <source>
        <dbReference type="EMBL" id="SFR35281.1"/>
    </source>
</evidence>
<dbReference type="InterPro" id="IPR011701">
    <property type="entry name" value="MFS"/>
</dbReference>
<evidence type="ECO:0000256" key="3">
    <source>
        <dbReference type="ARBA" id="ARBA00022448"/>
    </source>
</evidence>
<feature type="transmembrane region" description="Helical" evidence="7">
    <location>
        <begin position="75"/>
        <end position="93"/>
    </location>
</feature>
<accession>A0A1I6FZG2</accession>
<dbReference type="EMBL" id="FOYQ01000001">
    <property type="protein sequence ID" value="SFR35281.1"/>
    <property type="molecule type" value="Genomic_DNA"/>
</dbReference>
<dbReference type="STRING" id="400055.SAMN04490243_0966"/>
<dbReference type="PROSITE" id="PS50850">
    <property type="entry name" value="MFS"/>
    <property type="match status" value="1"/>
</dbReference>
<dbReference type="InterPro" id="IPR020846">
    <property type="entry name" value="MFS_dom"/>
</dbReference>
<comment type="similarity">
    <text evidence="2">Belongs to the major facilitator superfamily.</text>
</comment>
<evidence type="ECO:0000256" key="4">
    <source>
        <dbReference type="ARBA" id="ARBA00022692"/>
    </source>
</evidence>
<keyword evidence="5 7" id="KW-1133">Transmembrane helix</keyword>
<keyword evidence="3" id="KW-0813">Transport</keyword>
<protein>
    <submittedName>
        <fullName evidence="9">Fucose permease</fullName>
    </submittedName>
</protein>
<evidence type="ECO:0000313" key="10">
    <source>
        <dbReference type="Proteomes" id="UP000199534"/>
    </source>
</evidence>
<feature type="transmembrane region" description="Helical" evidence="7">
    <location>
        <begin position="138"/>
        <end position="155"/>
    </location>
</feature>
<dbReference type="AlphaFoldDB" id="A0A1I6FZG2"/>
<evidence type="ECO:0000256" key="7">
    <source>
        <dbReference type="SAM" id="Phobius"/>
    </source>
</evidence>
<feature type="transmembrane region" description="Helical" evidence="7">
    <location>
        <begin position="289"/>
        <end position="310"/>
    </location>
</feature>
<feature type="transmembrane region" description="Helical" evidence="7">
    <location>
        <begin position="239"/>
        <end position="256"/>
    </location>
</feature>
<feature type="transmembrane region" description="Helical" evidence="7">
    <location>
        <begin position="376"/>
        <end position="393"/>
    </location>
</feature>
<dbReference type="Proteomes" id="UP000199534">
    <property type="component" value="Unassembled WGS sequence"/>
</dbReference>
<dbReference type="InterPro" id="IPR036259">
    <property type="entry name" value="MFS_trans_sf"/>
</dbReference>
<dbReference type="Pfam" id="PF07690">
    <property type="entry name" value="MFS_1"/>
    <property type="match status" value="1"/>
</dbReference>
<dbReference type="OrthoDB" id="9783757at2"/>
<gene>
    <name evidence="9" type="ORF">SAMN04490243_0966</name>
</gene>
<dbReference type="GO" id="GO:0022857">
    <property type="term" value="F:transmembrane transporter activity"/>
    <property type="evidence" value="ECO:0007669"/>
    <property type="project" value="InterPro"/>
</dbReference>
<dbReference type="InterPro" id="IPR051788">
    <property type="entry name" value="MFS_Transporter"/>
</dbReference>
<feature type="transmembrane region" description="Helical" evidence="7">
    <location>
        <begin position="263"/>
        <end position="283"/>
    </location>
</feature>
<evidence type="ECO:0000256" key="2">
    <source>
        <dbReference type="ARBA" id="ARBA00008335"/>
    </source>
</evidence>
<name>A0A1I6FZG2_9FLAO</name>
<dbReference type="PANTHER" id="PTHR23514">
    <property type="entry name" value="BYPASS OF STOP CODON PROTEIN 6"/>
    <property type="match status" value="1"/>
</dbReference>
<feature type="transmembrane region" description="Helical" evidence="7">
    <location>
        <begin position="161"/>
        <end position="180"/>
    </location>
</feature>
<dbReference type="GO" id="GO:0012505">
    <property type="term" value="C:endomembrane system"/>
    <property type="evidence" value="ECO:0007669"/>
    <property type="project" value="UniProtKB-SubCell"/>
</dbReference>
<comment type="subcellular location">
    <subcellularLocation>
        <location evidence="1">Endomembrane system</location>
        <topology evidence="1">Multi-pass membrane protein</topology>
    </subcellularLocation>
</comment>
<sequence>MKEVNKNKLFLAACISLVVTAMTFAIRAGILDQLGVQFNLTDTQLGYINGMAFLGFPIATVIGGLLYNTLGARKLMMIAFASHILGLVLTILAGGFWSLLISTFFIGFANGSVEAACNPMIADMYTRNRTAMLNRFHVWFPGGIVIGALVSKFMTDFDMGWQLQIGIMLIPTLIYGYLFFKEQFPESEHIETDTGLNIRSLASPLFIFIIICMTLTAISEFGPQQWVERILGNSGASPMLILAMVTGIMAVGRYFAGFMVHKLNPIGVLLMSAIITTVAVYSMSIAEGGMIYAAAVLFALGVCYFWPTMIGFTSEYLPKTGALGMSLVGGAGMLSTAIWQPVIGSWLDSARENALASGVVQEAAELAAGKATLGKMMFFPLTVAVLFGILFFFRKKLEEGRVPQAHGAEEIV</sequence>
<dbReference type="SUPFAM" id="SSF103473">
    <property type="entry name" value="MFS general substrate transporter"/>
    <property type="match status" value="1"/>
</dbReference>
<evidence type="ECO:0000256" key="6">
    <source>
        <dbReference type="ARBA" id="ARBA00023136"/>
    </source>
</evidence>
<organism evidence="9 10">
    <name type="scientific">Robiginitalea myxolifaciens</name>
    <dbReference type="NCBI Taxonomy" id="400055"/>
    <lineage>
        <taxon>Bacteria</taxon>
        <taxon>Pseudomonadati</taxon>
        <taxon>Bacteroidota</taxon>
        <taxon>Flavobacteriia</taxon>
        <taxon>Flavobacteriales</taxon>
        <taxon>Flavobacteriaceae</taxon>
        <taxon>Robiginitalea</taxon>
    </lineage>
</organism>
<feature type="transmembrane region" description="Helical" evidence="7">
    <location>
        <begin position="44"/>
        <end position="68"/>
    </location>
</feature>
<dbReference type="Gene3D" id="1.20.1250.20">
    <property type="entry name" value="MFS general substrate transporter like domains"/>
    <property type="match status" value="2"/>
</dbReference>
<feature type="transmembrane region" description="Helical" evidence="7">
    <location>
        <begin position="201"/>
        <end position="219"/>
    </location>
</feature>
<reference evidence="9 10" key="1">
    <citation type="submission" date="2016-10" db="EMBL/GenBank/DDBJ databases">
        <authorList>
            <person name="de Groot N.N."/>
        </authorList>
    </citation>
    <scope>NUCLEOTIDE SEQUENCE [LARGE SCALE GENOMIC DNA]</scope>
    <source>
        <strain evidence="9 10">DSM 21019</strain>
    </source>
</reference>
<proteinExistence type="inferred from homology"/>
<keyword evidence="4 7" id="KW-0812">Transmembrane</keyword>
<feature type="transmembrane region" description="Helical" evidence="7">
    <location>
        <begin position="99"/>
        <end position="117"/>
    </location>
</feature>
<keyword evidence="10" id="KW-1185">Reference proteome</keyword>
<feature type="transmembrane region" description="Helical" evidence="7">
    <location>
        <begin position="322"/>
        <end position="343"/>
    </location>
</feature>
<evidence type="ECO:0000256" key="1">
    <source>
        <dbReference type="ARBA" id="ARBA00004127"/>
    </source>
</evidence>
<evidence type="ECO:0000256" key="5">
    <source>
        <dbReference type="ARBA" id="ARBA00022989"/>
    </source>
</evidence>
<dbReference type="PANTHER" id="PTHR23514:SF3">
    <property type="entry name" value="BYPASS OF STOP CODON PROTEIN 6"/>
    <property type="match status" value="1"/>
</dbReference>
<dbReference type="GO" id="GO:0016020">
    <property type="term" value="C:membrane"/>
    <property type="evidence" value="ECO:0007669"/>
    <property type="project" value="TreeGrafter"/>
</dbReference>
<evidence type="ECO:0000259" key="8">
    <source>
        <dbReference type="PROSITE" id="PS50850"/>
    </source>
</evidence>
<dbReference type="RefSeq" id="WP_092981082.1">
    <property type="nucleotide sequence ID" value="NZ_FOYQ01000001.1"/>
</dbReference>
<keyword evidence="6 7" id="KW-0472">Membrane</keyword>
<feature type="domain" description="Major facilitator superfamily (MFS) profile" evidence="8">
    <location>
        <begin position="9"/>
        <end position="400"/>
    </location>
</feature>